<proteinExistence type="predicted"/>
<sequence>MKRIAWYSLAWSCLLPVLACAATRDDYVRQWPVSAPGDGGAYRVVLDRAVYRTIATPSLRDVTVVDADGQPVAADVFGPDAPLAEPPRRIDVPWFALQPRKGEGAASLALIAERDTSGRILSLHAQTGVAQDEGGARAFLFDLSQAPPGVDALELDWPQGAAIDAAYRVEASDDLEDWRTISPRVQLLALQQGSRRLEKHTIELREASRYLRLVPLDDAPALPLQHAKARLSSQAVDTPLQWEMLQGRMVRENDATTFVYTLDGRFPIERADVQGVGNVAVEWRLESRDDDGAWRWRAGPWVAYRVGTAGRTSASPPTSVLDAPVRDRQWRLTATSGAPAHAPALRLGYRPEVIVFLAQGRAPYALVAGSAVAARTDAPLPRLLQALRAERGDGWHPADATLGAPVELAGASALQRPTTPRDWKQWLLWALLIGGAVLVAGFAVSLLRKPPEAR</sequence>
<evidence type="ECO:0000313" key="4">
    <source>
        <dbReference type="Proteomes" id="UP000680514"/>
    </source>
</evidence>
<gene>
    <name evidence="3" type="ORF">LYSHEL_04050</name>
</gene>
<keyword evidence="4" id="KW-1185">Reference proteome</keyword>
<accession>A0ABM7QAU0</accession>
<keyword evidence="1" id="KW-0472">Membrane</keyword>
<evidence type="ECO:0000313" key="3">
    <source>
        <dbReference type="EMBL" id="BCT94534.1"/>
    </source>
</evidence>
<dbReference type="Pfam" id="PF13163">
    <property type="entry name" value="DUF3999"/>
    <property type="match status" value="1"/>
</dbReference>
<evidence type="ECO:0000256" key="2">
    <source>
        <dbReference type="SAM" id="SignalP"/>
    </source>
</evidence>
<keyword evidence="1" id="KW-1133">Transmembrane helix</keyword>
<organism evidence="3 4">
    <name type="scientific">Lysobacter helvus</name>
    <dbReference type="NCBI Taxonomy" id="2675059"/>
    <lineage>
        <taxon>Bacteria</taxon>
        <taxon>Pseudomonadati</taxon>
        <taxon>Pseudomonadota</taxon>
        <taxon>Gammaproteobacteria</taxon>
        <taxon>Lysobacterales</taxon>
        <taxon>Lysobacteraceae</taxon>
        <taxon>Lysobacter</taxon>
    </lineage>
</organism>
<keyword evidence="1" id="KW-0812">Transmembrane</keyword>
<keyword evidence="2" id="KW-0732">Signal</keyword>
<dbReference type="Proteomes" id="UP000680514">
    <property type="component" value="Chromosome"/>
</dbReference>
<feature type="chain" id="PRO_5045711121" evidence="2">
    <location>
        <begin position="22"/>
        <end position="454"/>
    </location>
</feature>
<reference evidence="3 4" key="1">
    <citation type="submission" date="2021-03" db="EMBL/GenBank/DDBJ databases">
        <title>Complete Genome Sequences of Two Lysobacter Strains Isolated from Sea Water (Lysobacter caseinilyticus) and Soil (Lysobacter helvus) in South Korea.</title>
        <authorList>
            <person name="Watanabe Y."/>
            <person name="Arakawa K."/>
        </authorList>
    </citation>
    <scope>NUCLEOTIDE SEQUENCE [LARGE SCALE GENOMIC DNA]</scope>
    <source>
        <strain evidence="3 4">D10</strain>
    </source>
</reference>
<feature type="transmembrane region" description="Helical" evidence="1">
    <location>
        <begin position="426"/>
        <end position="447"/>
    </location>
</feature>
<name>A0ABM7QAU0_9GAMM</name>
<protein>
    <submittedName>
        <fullName evidence="3">Membrane protein</fullName>
    </submittedName>
</protein>
<dbReference type="EMBL" id="AP024546">
    <property type="protein sequence ID" value="BCT94534.1"/>
    <property type="molecule type" value="Genomic_DNA"/>
</dbReference>
<feature type="signal peptide" evidence="2">
    <location>
        <begin position="1"/>
        <end position="21"/>
    </location>
</feature>
<dbReference type="InterPro" id="IPR025060">
    <property type="entry name" value="DUF3999"/>
</dbReference>
<evidence type="ECO:0000256" key="1">
    <source>
        <dbReference type="SAM" id="Phobius"/>
    </source>
</evidence>
<dbReference type="RefSeq" id="WP_213435384.1">
    <property type="nucleotide sequence ID" value="NZ_AP024546.1"/>
</dbReference>